<sequence>MDKQLWFFSWNAYDAKTWEHLPEYSYGETYVSDASVSAQEIFDGLMEQKSKLRDNLWIHCIAFNKL</sequence>
<accession>A0A3Y1UC32</accession>
<protein>
    <submittedName>
        <fullName evidence="1">Uncharacterized protein</fullName>
    </submittedName>
</protein>
<gene>
    <name evidence="1" type="ORF">FR247_06785</name>
</gene>
<name>A0A3Y1UC32_SALET</name>
<evidence type="ECO:0000313" key="1">
    <source>
        <dbReference type="EMBL" id="ECK8232841.1"/>
    </source>
</evidence>
<dbReference type="AlphaFoldDB" id="A0A3Y1UC32"/>
<reference evidence="1" key="1">
    <citation type="submission" date="2019-08" db="EMBL/GenBank/DDBJ databases">
        <authorList>
            <person name="Ashton P.M."/>
            <person name="Dallman T."/>
            <person name="Nair S."/>
            <person name="De Pinna E."/>
            <person name="Peters T."/>
            <person name="Grant K."/>
        </authorList>
    </citation>
    <scope>NUCLEOTIDE SEQUENCE</scope>
    <source>
        <strain evidence="1">780447</strain>
    </source>
</reference>
<organism evidence="1">
    <name type="scientific">Salmonella enterica I</name>
    <dbReference type="NCBI Taxonomy" id="59201"/>
    <lineage>
        <taxon>Bacteria</taxon>
        <taxon>Pseudomonadati</taxon>
        <taxon>Pseudomonadota</taxon>
        <taxon>Gammaproteobacteria</taxon>
        <taxon>Enterobacterales</taxon>
        <taxon>Enterobacteriaceae</taxon>
        <taxon>Salmonella</taxon>
    </lineage>
</organism>
<comment type="caution">
    <text evidence="1">The sequence shown here is derived from an EMBL/GenBank/DDBJ whole genome shotgun (WGS) entry which is preliminary data.</text>
</comment>
<dbReference type="EMBL" id="AAJDPE010000004">
    <property type="protein sequence ID" value="ECK8232841.1"/>
    <property type="molecule type" value="Genomic_DNA"/>
</dbReference>
<proteinExistence type="predicted"/>